<comment type="caution">
    <text evidence="9">The sequence shown here is derived from an EMBL/GenBank/DDBJ whole genome shotgun (WGS) entry which is preliminary data.</text>
</comment>
<evidence type="ECO:0000313" key="10">
    <source>
        <dbReference type="Proteomes" id="UP000076874"/>
    </source>
</evidence>
<name>A0A167U4E0_9HYPO</name>
<keyword evidence="10" id="KW-1185">Reference proteome</keyword>
<dbReference type="Gene3D" id="2.60.40.3960">
    <property type="entry name" value="Velvet domain"/>
    <property type="match status" value="2"/>
</dbReference>
<accession>A0A167U4E0</accession>
<dbReference type="Proteomes" id="UP000076874">
    <property type="component" value="Unassembled WGS sequence"/>
</dbReference>
<dbReference type="GO" id="GO:0030435">
    <property type="term" value="P:sporulation resulting in formation of a cellular spore"/>
    <property type="evidence" value="ECO:0007669"/>
    <property type="project" value="UniProtKB-KW"/>
</dbReference>
<gene>
    <name evidence="9" type="ORF">SPI_05257</name>
</gene>
<proteinExistence type="inferred from homology"/>
<evidence type="ECO:0000256" key="7">
    <source>
        <dbReference type="SAM" id="MobiDB-lite"/>
    </source>
</evidence>
<dbReference type="OrthoDB" id="1746739at2759"/>
<dbReference type="STRING" id="1081102.A0A167U4E0"/>
<evidence type="ECO:0000256" key="6">
    <source>
        <dbReference type="ARBA" id="ARBA00038045"/>
    </source>
</evidence>
<evidence type="ECO:0000313" key="9">
    <source>
        <dbReference type="EMBL" id="OAA61233.1"/>
    </source>
</evidence>
<feature type="domain" description="Velvet" evidence="8">
    <location>
        <begin position="101"/>
        <end position="412"/>
    </location>
</feature>
<dbReference type="InterPro" id="IPR037525">
    <property type="entry name" value="Velvet_dom"/>
</dbReference>
<keyword evidence="4" id="KW-0804">Transcription</keyword>
<reference evidence="9 10" key="1">
    <citation type="journal article" date="2016" name="Genome Biol. Evol.">
        <title>Divergent and convergent evolution of fungal pathogenicity.</title>
        <authorList>
            <person name="Shang Y."/>
            <person name="Xiao G."/>
            <person name="Zheng P."/>
            <person name="Cen K."/>
            <person name="Zhan S."/>
            <person name="Wang C."/>
        </authorList>
    </citation>
    <scope>NUCLEOTIDE SEQUENCE [LARGE SCALE GENOMIC DNA]</scope>
    <source>
        <strain evidence="9 10">RCEF 264</strain>
    </source>
</reference>
<dbReference type="InterPro" id="IPR038491">
    <property type="entry name" value="Velvet_dom_sf"/>
</dbReference>
<sequence>MNTHIYSQQSQQPPPMPHDMHNQLPSLGQPTYSQHPGSHLPTMSLPPPHSYADQYAQHAPPLPPPPTDPTHSPTTPGHEAPKPTPEQEAATRKALEPVIGSEGSRSYRLDVVQQPKRARMCGFGDKDRRPITPPPCVRIVVTDLATGKEVDCNEIEHTMFVLNVDLWSEDALKEVNLVRHTTTTPSISSTTPASYEQVENTPAYSAILPSNPREQGYGSGMFGHPGVNPYGAQSPYSQVPPYMQQNGYGQPNQYGYHGGDYGGMQISSQAPGYGPPRVYGGPGDMMTQRLIQGNQPQGMFTRNLIGSLAASAFRLQDPADKIGIWFVLQDLSVRTEGNFRLRFSFVNVGPPSSSPNGTPNQMSIVNTGKAPVLASCFSDVFTVYSAKKFPGVCESTVLSKTFATQGIKIPIRKEGAGKNGRGDDDDDYE</sequence>
<feature type="region of interest" description="Disordered" evidence="7">
    <location>
        <begin position="1"/>
        <end position="107"/>
    </location>
</feature>
<dbReference type="InterPro" id="IPR021740">
    <property type="entry name" value="Velvet"/>
</dbReference>
<keyword evidence="3" id="KW-0805">Transcription regulation</keyword>
<dbReference type="GO" id="GO:0005634">
    <property type="term" value="C:nucleus"/>
    <property type="evidence" value="ECO:0007669"/>
    <property type="project" value="UniProtKB-SubCell"/>
</dbReference>
<feature type="compositionally biased region" description="Polar residues" evidence="7">
    <location>
        <begin position="23"/>
        <end position="36"/>
    </location>
</feature>
<evidence type="ECO:0000256" key="3">
    <source>
        <dbReference type="ARBA" id="ARBA00023015"/>
    </source>
</evidence>
<evidence type="ECO:0000259" key="8">
    <source>
        <dbReference type="PROSITE" id="PS51821"/>
    </source>
</evidence>
<dbReference type="PANTHER" id="PTHR33572:SF3">
    <property type="entry name" value="VELVET COMPLEX SUBUNIT B"/>
    <property type="match status" value="1"/>
</dbReference>
<evidence type="ECO:0000256" key="5">
    <source>
        <dbReference type="ARBA" id="ARBA00023242"/>
    </source>
</evidence>
<comment type="similarity">
    <text evidence="6">Belongs to the velvet family. VelB subfamily.</text>
</comment>
<evidence type="ECO:0000256" key="1">
    <source>
        <dbReference type="ARBA" id="ARBA00004123"/>
    </source>
</evidence>
<evidence type="ECO:0000256" key="2">
    <source>
        <dbReference type="ARBA" id="ARBA00022969"/>
    </source>
</evidence>
<dbReference type="AlphaFoldDB" id="A0A167U4E0"/>
<comment type="subcellular location">
    <subcellularLocation>
        <location evidence="1">Nucleus</location>
    </subcellularLocation>
</comment>
<evidence type="ECO:0000256" key="4">
    <source>
        <dbReference type="ARBA" id="ARBA00023163"/>
    </source>
</evidence>
<protein>
    <submittedName>
        <fullName evidence="9">Velvet factor</fullName>
    </submittedName>
</protein>
<keyword evidence="2" id="KW-0749">Sporulation</keyword>
<dbReference type="PANTHER" id="PTHR33572">
    <property type="entry name" value="SPORE DEVELOPMENT REGULATOR VOSA"/>
    <property type="match status" value="1"/>
</dbReference>
<dbReference type="PROSITE" id="PS51821">
    <property type="entry name" value="VELVET"/>
    <property type="match status" value="1"/>
</dbReference>
<dbReference type="EMBL" id="AZHD01000008">
    <property type="protein sequence ID" value="OAA61233.1"/>
    <property type="molecule type" value="Genomic_DNA"/>
</dbReference>
<dbReference type="Pfam" id="PF11754">
    <property type="entry name" value="Velvet"/>
    <property type="match status" value="1"/>
</dbReference>
<keyword evidence="5" id="KW-0539">Nucleus</keyword>
<organism evidence="9 10">
    <name type="scientific">Niveomyces insectorum RCEF 264</name>
    <dbReference type="NCBI Taxonomy" id="1081102"/>
    <lineage>
        <taxon>Eukaryota</taxon>
        <taxon>Fungi</taxon>
        <taxon>Dikarya</taxon>
        <taxon>Ascomycota</taxon>
        <taxon>Pezizomycotina</taxon>
        <taxon>Sordariomycetes</taxon>
        <taxon>Hypocreomycetidae</taxon>
        <taxon>Hypocreales</taxon>
        <taxon>Cordycipitaceae</taxon>
        <taxon>Niveomyces</taxon>
    </lineage>
</organism>